<comment type="similarity">
    <text evidence="1">Belongs to the PPR family. P subfamily.</text>
</comment>
<evidence type="ECO:0000313" key="5">
    <source>
        <dbReference type="Proteomes" id="UP000734854"/>
    </source>
</evidence>
<evidence type="ECO:0008006" key="6">
    <source>
        <dbReference type="Google" id="ProtNLM"/>
    </source>
</evidence>
<evidence type="ECO:0000313" key="4">
    <source>
        <dbReference type="EMBL" id="KAG6521451.1"/>
    </source>
</evidence>
<protein>
    <recommendedName>
        <fullName evidence="6">Pentatricopeptide repeat-containing protein</fullName>
    </recommendedName>
</protein>
<accession>A0A8J5HWS4</accession>
<sequence>MLLAVVLRRISKPPVSYVYLHSIRSLVRQMKSSGMILNTFTLNLIIKAYARCLEMEEAIQVFREMGLYGCEPNEYSYGYIMQGLLPEGVVGEGNELLQGDEVEGTSAHDDYIHGDDLQPVIGAAARGSGRGGIRHVGELQGT</sequence>
<dbReference type="PROSITE" id="PS51375">
    <property type="entry name" value="PPR"/>
    <property type="match status" value="1"/>
</dbReference>
<evidence type="ECO:0000256" key="2">
    <source>
        <dbReference type="ARBA" id="ARBA00022737"/>
    </source>
</evidence>
<comment type="caution">
    <text evidence="4">The sequence shown here is derived from an EMBL/GenBank/DDBJ whole genome shotgun (WGS) entry which is preliminary data.</text>
</comment>
<gene>
    <name evidence="4" type="ORF">ZIOFF_018570</name>
</gene>
<feature type="repeat" description="PPR" evidence="3">
    <location>
        <begin position="38"/>
        <end position="72"/>
    </location>
</feature>
<dbReference type="NCBIfam" id="TIGR00756">
    <property type="entry name" value="PPR"/>
    <property type="match status" value="1"/>
</dbReference>
<dbReference type="Proteomes" id="UP000734854">
    <property type="component" value="Unassembled WGS sequence"/>
</dbReference>
<dbReference type="AlphaFoldDB" id="A0A8J5HWS4"/>
<dbReference type="GO" id="GO:0003729">
    <property type="term" value="F:mRNA binding"/>
    <property type="evidence" value="ECO:0007669"/>
    <property type="project" value="TreeGrafter"/>
</dbReference>
<dbReference type="InterPro" id="IPR011990">
    <property type="entry name" value="TPR-like_helical_dom_sf"/>
</dbReference>
<keyword evidence="2" id="KW-0677">Repeat</keyword>
<reference evidence="4 5" key="1">
    <citation type="submission" date="2020-08" db="EMBL/GenBank/DDBJ databases">
        <title>Plant Genome Project.</title>
        <authorList>
            <person name="Zhang R.-G."/>
        </authorList>
    </citation>
    <scope>NUCLEOTIDE SEQUENCE [LARGE SCALE GENOMIC DNA]</scope>
    <source>
        <tissue evidence="4">Rhizome</tissue>
    </source>
</reference>
<keyword evidence="5" id="KW-1185">Reference proteome</keyword>
<dbReference type="Gene3D" id="1.25.40.10">
    <property type="entry name" value="Tetratricopeptide repeat domain"/>
    <property type="match status" value="1"/>
</dbReference>
<evidence type="ECO:0000256" key="1">
    <source>
        <dbReference type="ARBA" id="ARBA00007626"/>
    </source>
</evidence>
<name>A0A8J5HWS4_ZINOF</name>
<dbReference type="PANTHER" id="PTHR47938">
    <property type="entry name" value="RESPIRATORY COMPLEX I CHAPERONE (CIA84), PUTATIVE (AFU_ORTHOLOGUE AFUA_2G06020)-RELATED"/>
    <property type="match status" value="1"/>
</dbReference>
<proteinExistence type="inferred from homology"/>
<organism evidence="4 5">
    <name type="scientific">Zingiber officinale</name>
    <name type="common">Ginger</name>
    <name type="synonym">Amomum zingiber</name>
    <dbReference type="NCBI Taxonomy" id="94328"/>
    <lineage>
        <taxon>Eukaryota</taxon>
        <taxon>Viridiplantae</taxon>
        <taxon>Streptophyta</taxon>
        <taxon>Embryophyta</taxon>
        <taxon>Tracheophyta</taxon>
        <taxon>Spermatophyta</taxon>
        <taxon>Magnoliopsida</taxon>
        <taxon>Liliopsida</taxon>
        <taxon>Zingiberales</taxon>
        <taxon>Zingiberaceae</taxon>
        <taxon>Zingiber</taxon>
    </lineage>
</organism>
<evidence type="ECO:0000256" key="3">
    <source>
        <dbReference type="PROSITE-ProRule" id="PRU00708"/>
    </source>
</evidence>
<dbReference type="EMBL" id="JACMSC010000005">
    <property type="protein sequence ID" value="KAG6521451.1"/>
    <property type="molecule type" value="Genomic_DNA"/>
</dbReference>
<dbReference type="Pfam" id="PF13041">
    <property type="entry name" value="PPR_2"/>
    <property type="match status" value="1"/>
</dbReference>
<dbReference type="PANTHER" id="PTHR47938:SF2">
    <property type="entry name" value="OS06G0184866 PROTEIN"/>
    <property type="match status" value="1"/>
</dbReference>
<dbReference type="InterPro" id="IPR002885">
    <property type="entry name" value="PPR_rpt"/>
</dbReference>